<name>A0ABP0HWX8_9DINO</name>
<dbReference type="EMBL" id="CAXAMM010001969">
    <property type="protein sequence ID" value="CAK8994142.1"/>
    <property type="molecule type" value="Genomic_DNA"/>
</dbReference>
<organism evidence="4 5">
    <name type="scientific">Durusdinium trenchii</name>
    <dbReference type="NCBI Taxonomy" id="1381693"/>
    <lineage>
        <taxon>Eukaryota</taxon>
        <taxon>Sar</taxon>
        <taxon>Alveolata</taxon>
        <taxon>Dinophyceae</taxon>
        <taxon>Suessiales</taxon>
        <taxon>Symbiodiniaceae</taxon>
        <taxon>Durusdinium</taxon>
    </lineage>
</organism>
<keyword evidence="5" id="KW-1185">Reference proteome</keyword>
<evidence type="ECO:0000313" key="4">
    <source>
        <dbReference type="EMBL" id="CAK8994142.1"/>
    </source>
</evidence>
<feature type="compositionally biased region" description="Polar residues" evidence="1">
    <location>
        <begin position="283"/>
        <end position="301"/>
    </location>
</feature>
<evidence type="ECO:0000256" key="2">
    <source>
        <dbReference type="SAM" id="Phobius"/>
    </source>
</evidence>
<evidence type="ECO:0000256" key="1">
    <source>
        <dbReference type="SAM" id="MobiDB-lite"/>
    </source>
</evidence>
<feature type="transmembrane region" description="Helical" evidence="2">
    <location>
        <begin position="50"/>
        <end position="71"/>
    </location>
</feature>
<proteinExistence type="predicted"/>
<keyword evidence="2" id="KW-1133">Transmembrane helix</keyword>
<keyword evidence="2" id="KW-0472">Membrane</keyword>
<evidence type="ECO:0000313" key="5">
    <source>
        <dbReference type="Proteomes" id="UP001642464"/>
    </source>
</evidence>
<dbReference type="EMBL" id="CAXAMM010001725">
    <property type="protein sequence ID" value="CAK8993191.1"/>
    <property type="molecule type" value="Genomic_DNA"/>
</dbReference>
<evidence type="ECO:0000313" key="3">
    <source>
        <dbReference type="EMBL" id="CAK8993191.1"/>
    </source>
</evidence>
<reference evidence="4 5" key="1">
    <citation type="submission" date="2024-02" db="EMBL/GenBank/DDBJ databases">
        <authorList>
            <person name="Chen Y."/>
            <person name="Shah S."/>
            <person name="Dougan E. K."/>
            <person name="Thang M."/>
            <person name="Chan C."/>
        </authorList>
    </citation>
    <scope>NUCLEOTIDE SEQUENCE [LARGE SCALE GENOMIC DNA]</scope>
</reference>
<keyword evidence="2" id="KW-0812">Transmembrane</keyword>
<accession>A0ABP0HWX8</accession>
<feature type="region of interest" description="Disordered" evidence="1">
    <location>
        <begin position="278"/>
        <end position="301"/>
    </location>
</feature>
<gene>
    <name evidence="3" type="ORF">SCF082_LOCUS3413</name>
    <name evidence="4" type="ORF">SCF082_LOCUS3813</name>
</gene>
<protein>
    <submittedName>
        <fullName evidence="4">Uncharacterized protein</fullName>
    </submittedName>
</protein>
<sequence>MSGRPWPGFPMKTHDRLLKHCGSFATLAFVLLLLSRLTHKARGTRVTRTWSSYFSAFEALGLLVFGASAWLQRDHRCILGRPVRALPAPAHSAGVTALSELGLRVGSSPPSPSGPSRVGSVRFDPLIAVMTIPCCTELATEKREHLWWQPDDFVNFLRTRLDIAEAYKAAAHSLGVEMFNVCSVGDYAKAAYQATIETYPGLKDESRRGLGLGRRNQRARNRDAYLAAVVNEQGRQKQLGLHDPEALASVARAVSRKDREYAHFLAQMYYEQDHADEYPENGEVQTPSDQDNSDGSPRRSSSLRQIFWEEAEESSSSRCCPSSKGFGLTREKLREVGLSATGHVLSKTQRCQSFQPLNEESGSDFE</sequence>
<comment type="caution">
    <text evidence="4">The sequence shown here is derived from an EMBL/GenBank/DDBJ whole genome shotgun (WGS) entry which is preliminary data.</text>
</comment>
<dbReference type="Proteomes" id="UP001642464">
    <property type="component" value="Unassembled WGS sequence"/>
</dbReference>